<dbReference type="SUPFAM" id="SSF52540">
    <property type="entry name" value="P-loop containing nucleoside triphosphate hydrolases"/>
    <property type="match status" value="1"/>
</dbReference>
<dbReference type="SMART" id="SM00382">
    <property type="entry name" value="AAA"/>
    <property type="match status" value="1"/>
</dbReference>
<keyword evidence="2" id="KW-0813">Transport</keyword>
<dbReference type="InterPro" id="IPR027417">
    <property type="entry name" value="P-loop_NTPase"/>
</dbReference>
<gene>
    <name evidence="7" type="primary">braG</name>
    <name evidence="7" type="ORF">KL86DPRO_20687</name>
</gene>
<dbReference type="InterPro" id="IPR003439">
    <property type="entry name" value="ABC_transporter-like_ATP-bd"/>
</dbReference>
<dbReference type="GO" id="GO:0016887">
    <property type="term" value="F:ATP hydrolysis activity"/>
    <property type="evidence" value="ECO:0007669"/>
    <property type="project" value="InterPro"/>
</dbReference>
<dbReference type="InterPro" id="IPR003593">
    <property type="entry name" value="AAA+_ATPase"/>
</dbReference>
<evidence type="ECO:0000256" key="1">
    <source>
        <dbReference type="ARBA" id="ARBA00005417"/>
    </source>
</evidence>
<dbReference type="PROSITE" id="PS50893">
    <property type="entry name" value="ABC_TRANSPORTER_2"/>
    <property type="match status" value="1"/>
</dbReference>
<evidence type="ECO:0000256" key="5">
    <source>
        <dbReference type="ARBA" id="ARBA00022970"/>
    </source>
</evidence>
<evidence type="ECO:0000313" key="7">
    <source>
        <dbReference type="EMBL" id="SBW06595.1"/>
    </source>
</evidence>
<comment type="similarity">
    <text evidence="1">Belongs to the ABC transporter superfamily.</text>
</comment>
<dbReference type="PANTHER" id="PTHR43820:SF4">
    <property type="entry name" value="HIGH-AFFINITY BRANCHED-CHAIN AMINO ACID TRANSPORT ATP-BINDING PROTEIN LIVF"/>
    <property type="match status" value="1"/>
</dbReference>
<dbReference type="InterPro" id="IPR017871">
    <property type="entry name" value="ABC_transporter-like_CS"/>
</dbReference>
<dbReference type="EMBL" id="FLUQ01000002">
    <property type="protein sequence ID" value="SBW06595.1"/>
    <property type="molecule type" value="Genomic_DNA"/>
</dbReference>
<name>A0A212K519_9DELT</name>
<dbReference type="PROSITE" id="PS00211">
    <property type="entry name" value="ABC_TRANSPORTER_1"/>
    <property type="match status" value="1"/>
</dbReference>
<evidence type="ECO:0000256" key="3">
    <source>
        <dbReference type="ARBA" id="ARBA00022741"/>
    </source>
</evidence>
<evidence type="ECO:0000259" key="6">
    <source>
        <dbReference type="PROSITE" id="PS50893"/>
    </source>
</evidence>
<dbReference type="AlphaFoldDB" id="A0A212K519"/>
<keyword evidence="4 7" id="KW-0067">ATP-binding</keyword>
<evidence type="ECO:0000256" key="4">
    <source>
        <dbReference type="ARBA" id="ARBA00022840"/>
    </source>
</evidence>
<dbReference type="Pfam" id="PF00005">
    <property type="entry name" value="ABC_tran"/>
    <property type="match status" value="1"/>
</dbReference>
<dbReference type="InterPro" id="IPR052156">
    <property type="entry name" value="BCAA_Transport_ATP-bd_LivF"/>
</dbReference>
<dbReference type="PANTHER" id="PTHR43820">
    <property type="entry name" value="HIGH-AFFINITY BRANCHED-CHAIN AMINO ACID TRANSPORT ATP-BINDING PROTEIN LIVF"/>
    <property type="match status" value="1"/>
</dbReference>
<dbReference type="GO" id="GO:0015807">
    <property type="term" value="P:L-amino acid transport"/>
    <property type="evidence" value="ECO:0007669"/>
    <property type="project" value="TreeGrafter"/>
</dbReference>
<keyword evidence="5" id="KW-0029">Amino-acid transport</keyword>
<feature type="domain" description="ABC transporter" evidence="6">
    <location>
        <begin position="2"/>
        <end position="235"/>
    </location>
</feature>
<protein>
    <submittedName>
        <fullName evidence="7">High-affinity branched-chain amino acid transport ATP-binding protein BraG</fullName>
    </submittedName>
</protein>
<dbReference type="Gene3D" id="3.40.50.300">
    <property type="entry name" value="P-loop containing nucleotide triphosphate hydrolases"/>
    <property type="match status" value="1"/>
</dbReference>
<proteinExistence type="inferred from homology"/>
<keyword evidence="3" id="KW-0547">Nucleotide-binding</keyword>
<evidence type="ECO:0000256" key="2">
    <source>
        <dbReference type="ARBA" id="ARBA00022448"/>
    </source>
</evidence>
<sequence length="235" mass="25655">MLKIENLRVAYGDITVLRGLTLEVGKGELVALVGSNNAGKSTALKAIAGLIPTLGGTITVDGQDVTHMPAHKRAELGLTLIPEAWQLFGSMTVAENLMMGAFLHRKEAEKNKKTMEELLELFPALKDKLGRKANNLSGGERQMVSMCRALMTRPRLLLIDEPSMGLAPVIVDQIFTIIKKLNEQQFSILLVEQNLQLALTAANRGYVLEHGVIAMHDTGDALLSDSKVREKYLGI</sequence>
<organism evidence="7">
    <name type="scientific">uncultured delta proteobacterium</name>
    <dbReference type="NCBI Taxonomy" id="34034"/>
    <lineage>
        <taxon>Bacteria</taxon>
        <taxon>Deltaproteobacteria</taxon>
        <taxon>environmental samples</taxon>
    </lineage>
</organism>
<dbReference type="GO" id="GO:0005524">
    <property type="term" value="F:ATP binding"/>
    <property type="evidence" value="ECO:0007669"/>
    <property type="project" value="UniProtKB-KW"/>
</dbReference>
<accession>A0A212K519</accession>
<dbReference type="GO" id="GO:0015658">
    <property type="term" value="F:branched-chain amino acid transmembrane transporter activity"/>
    <property type="evidence" value="ECO:0007669"/>
    <property type="project" value="TreeGrafter"/>
</dbReference>
<reference evidence="7" key="1">
    <citation type="submission" date="2016-04" db="EMBL/GenBank/DDBJ databases">
        <authorList>
            <person name="Evans L.H."/>
            <person name="Alamgir A."/>
            <person name="Owens N."/>
            <person name="Weber N.D."/>
            <person name="Virtaneva K."/>
            <person name="Barbian K."/>
            <person name="Babar A."/>
            <person name="Rosenke K."/>
        </authorList>
    </citation>
    <scope>NUCLEOTIDE SEQUENCE</scope>
    <source>
        <strain evidence="7">86</strain>
    </source>
</reference>
<dbReference type="CDD" id="cd03224">
    <property type="entry name" value="ABC_TM1139_LivF_branched"/>
    <property type="match status" value="1"/>
</dbReference>